<name>A0A0L8II18_OCTBM</name>
<dbReference type="EMBL" id="KQ415761">
    <property type="protein sequence ID" value="KOG00694.1"/>
    <property type="molecule type" value="Genomic_DNA"/>
</dbReference>
<sequence>MVKLQFEFSQSTNMPQAKLKWLLMKKARRNRKEYDEGPQLVFISQVLLHVLTIFKRNIIREG</sequence>
<gene>
    <name evidence="1" type="ORF">OCBIM_22037622mg</name>
</gene>
<evidence type="ECO:0000313" key="1">
    <source>
        <dbReference type="EMBL" id="KOG00694.1"/>
    </source>
</evidence>
<protein>
    <submittedName>
        <fullName evidence="1">Uncharacterized protein</fullName>
    </submittedName>
</protein>
<proteinExistence type="predicted"/>
<organism evidence="1">
    <name type="scientific">Octopus bimaculoides</name>
    <name type="common">California two-spotted octopus</name>
    <dbReference type="NCBI Taxonomy" id="37653"/>
    <lineage>
        <taxon>Eukaryota</taxon>
        <taxon>Metazoa</taxon>
        <taxon>Spiralia</taxon>
        <taxon>Lophotrochozoa</taxon>
        <taxon>Mollusca</taxon>
        <taxon>Cephalopoda</taxon>
        <taxon>Coleoidea</taxon>
        <taxon>Octopodiformes</taxon>
        <taxon>Octopoda</taxon>
        <taxon>Incirrata</taxon>
        <taxon>Octopodidae</taxon>
        <taxon>Octopus</taxon>
    </lineage>
</organism>
<reference evidence="1" key="1">
    <citation type="submission" date="2015-07" db="EMBL/GenBank/DDBJ databases">
        <title>MeaNS - Measles Nucleotide Surveillance Program.</title>
        <authorList>
            <person name="Tran T."/>
            <person name="Druce J."/>
        </authorList>
    </citation>
    <scope>NUCLEOTIDE SEQUENCE</scope>
    <source>
        <strain evidence="1">UCB-OBI-ISO-001</strain>
        <tissue evidence="1">Gonad</tissue>
    </source>
</reference>
<dbReference type="AlphaFoldDB" id="A0A0L8II18"/>
<accession>A0A0L8II18</accession>